<dbReference type="PROSITE" id="PS50893">
    <property type="entry name" value="ABC_TRANSPORTER_2"/>
    <property type="match status" value="1"/>
</dbReference>
<name>A0A150WBX1_BDEBC</name>
<dbReference type="NCBIfam" id="TIGR01727">
    <property type="entry name" value="oligo_HPY"/>
    <property type="match status" value="1"/>
</dbReference>
<dbReference type="InterPro" id="IPR027417">
    <property type="entry name" value="P-loop_NTPase"/>
</dbReference>
<dbReference type="GO" id="GO:0005524">
    <property type="term" value="F:ATP binding"/>
    <property type="evidence" value="ECO:0007669"/>
    <property type="project" value="UniProtKB-KW"/>
</dbReference>
<dbReference type="InterPro" id="IPR017871">
    <property type="entry name" value="ABC_transporter-like_CS"/>
</dbReference>
<evidence type="ECO:0000256" key="2">
    <source>
        <dbReference type="ARBA" id="ARBA00005417"/>
    </source>
</evidence>
<reference evidence="9 10" key="1">
    <citation type="submission" date="2016-03" db="EMBL/GenBank/DDBJ databases">
        <authorList>
            <person name="Ploux O."/>
        </authorList>
    </citation>
    <scope>NUCLEOTIDE SEQUENCE [LARGE SCALE GENOMIC DNA]</scope>
    <source>
        <strain evidence="9 10">BER2</strain>
    </source>
</reference>
<evidence type="ECO:0000256" key="6">
    <source>
        <dbReference type="ARBA" id="ARBA00022840"/>
    </source>
</evidence>
<dbReference type="PROSITE" id="PS00211">
    <property type="entry name" value="ABC_TRANSPORTER_1"/>
    <property type="match status" value="1"/>
</dbReference>
<evidence type="ECO:0000313" key="10">
    <source>
        <dbReference type="Proteomes" id="UP000075391"/>
    </source>
</evidence>
<comment type="subcellular location">
    <subcellularLocation>
        <location evidence="1">Cell inner membrane</location>
        <topology evidence="1">Peripheral membrane protein</topology>
    </subcellularLocation>
</comment>
<evidence type="ECO:0000313" key="9">
    <source>
        <dbReference type="EMBL" id="KYG60525.1"/>
    </source>
</evidence>
<keyword evidence="4" id="KW-1003">Cell membrane</keyword>
<sequence length="329" mass="37022">MSDILLEVQNLKTRFKTDDGSFFAVDDVSFHVKKGQTLGIVGESGCGKSVTSLSIMRLIQKPGQIESGKIMFKGKNLLDVTDSKMREIRGNEIAMIFQEPMTSLNPVYTIGDQIEEAILLHQKDLNKQQARERAIDMLRIVGIPAPEKRFHEFPHQLSGGMRQRVMIAMAISCNPELLIADEPTTALDVTIQAQILDLMRKLQKDFNAGMILITHDLGVVAEMCQEVAVMYAGRVVEFGTVEDIFYRPKHPYTKGLLDSIPHFETGQKLEHLKTIKGMVPSLYNLPKGCRFADRCPYAQADCRESYPSLENLRGIHKVACYHPLTEEVK</sequence>
<dbReference type="SMART" id="SM00382">
    <property type="entry name" value="AAA"/>
    <property type="match status" value="1"/>
</dbReference>
<evidence type="ECO:0000256" key="4">
    <source>
        <dbReference type="ARBA" id="ARBA00022475"/>
    </source>
</evidence>
<evidence type="ECO:0000256" key="1">
    <source>
        <dbReference type="ARBA" id="ARBA00004417"/>
    </source>
</evidence>
<dbReference type="InterPro" id="IPR013563">
    <property type="entry name" value="Oligopep_ABC_C"/>
</dbReference>
<dbReference type="GO" id="GO:0016887">
    <property type="term" value="F:ATP hydrolysis activity"/>
    <property type="evidence" value="ECO:0007669"/>
    <property type="project" value="InterPro"/>
</dbReference>
<keyword evidence="7" id="KW-0472">Membrane</keyword>
<proteinExistence type="inferred from homology"/>
<dbReference type="Pfam" id="PF00005">
    <property type="entry name" value="ABC_tran"/>
    <property type="match status" value="1"/>
</dbReference>
<dbReference type="InterPro" id="IPR050388">
    <property type="entry name" value="ABC_Ni/Peptide_Import"/>
</dbReference>
<dbReference type="Gene3D" id="3.40.50.300">
    <property type="entry name" value="P-loop containing nucleotide triphosphate hydrolases"/>
    <property type="match status" value="1"/>
</dbReference>
<dbReference type="Proteomes" id="UP000075391">
    <property type="component" value="Unassembled WGS sequence"/>
</dbReference>
<dbReference type="InterPro" id="IPR003593">
    <property type="entry name" value="AAA+_ATPase"/>
</dbReference>
<feature type="domain" description="ABC transporter" evidence="8">
    <location>
        <begin position="6"/>
        <end position="257"/>
    </location>
</feature>
<accession>A0A150WBX1</accession>
<evidence type="ECO:0000256" key="7">
    <source>
        <dbReference type="ARBA" id="ARBA00023136"/>
    </source>
</evidence>
<keyword evidence="6 9" id="KW-0067">ATP-binding</keyword>
<gene>
    <name evidence="9" type="ORF">AZI85_10935</name>
</gene>
<evidence type="ECO:0000256" key="5">
    <source>
        <dbReference type="ARBA" id="ARBA00022741"/>
    </source>
</evidence>
<evidence type="ECO:0000256" key="3">
    <source>
        <dbReference type="ARBA" id="ARBA00022448"/>
    </source>
</evidence>
<dbReference type="OrthoDB" id="5288952at2"/>
<dbReference type="AlphaFoldDB" id="A0A150WBX1"/>
<dbReference type="SUPFAM" id="SSF52540">
    <property type="entry name" value="P-loop containing nucleoside triphosphate hydrolases"/>
    <property type="match status" value="1"/>
</dbReference>
<dbReference type="FunFam" id="3.40.50.300:FF:000016">
    <property type="entry name" value="Oligopeptide ABC transporter ATP-binding component"/>
    <property type="match status" value="1"/>
</dbReference>
<dbReference type="Pfam" id="PF08352">
    <property type="entry name" value="oligo_HPY"/>
    <property type="match status" value="1"/>
</dbReference>
<dbReference type="GO" id="GO:0015833">
    <property type="term" value="P:peptide transport"/>
    <property type="evidence" value="ECO:0007669"/>
    <property type="project" value="InterPro"/>
</dbReference>
<dbReference type="CDD" id="cd03257">
    <property type="entry name" value="ABC_NikE_OppD_transporters"/>
    <property type="match status" value="1"/>
</dbReference>
<protein>
    <submittedName>
        <fullName evidence="9">Peptide ABC transporter ATP-binding protein</fullName>
    </submittedName>
</protein>
<dbReference type="PANTHER" id="PTHR43297">
    <property type="entry name" value="OLIGOPEPTIDE TRANSPORT ATP-BINDING PROTEIN APPD"/>
    <property type="match status" value="1"/>
</dbReference>
<comment type="similarity">
    <text evidence="2">Belongs to the ABC transporter superfamily.</text>
</comment>
<dbReference type="GO" id="GO:0005886">
    <property type="term" value="C:plasma membrane"/>
    <property type="evidence" value="ECO:0007669"/>
    <property type="project" value="UniProtKB-SubCell"/>
</dbReference>
<dbReference type="EMBL" id="LUKF01000019">
    <property type="protein sequence ID" value="KYG60525.1"/>
    <property type="molecule type" value="Genomic_DNA"/>
</dbReference>
<organism evidence="9 10">
    <name type="scientific">Bdellovibrio bacteriovorus</name>
    <dbReference type="NCBI Taxonomy" id="959"/>
    <lineage>
        <taxon>Bacteria</taxon>
        <taxon>Pseudomonadati</taxon>
        <taxon>Bdellovibrionota</taxon>
        <taxon>Bdellovibrionia</taxon>
        <taxon>Bdellovibrionales</taxon>
        <taxon>Pseudobdellovibrionaceae</taxon>
        <taxon>Bdellovibrio</taxon>
    </lineage>
</organism>
<evidence type="ECO:0000259" key="8">
    <source>
        <dbReference type="PROSITE" id="PS50893"/>
    </source>
</evidence>
<dbReference type="PANTHER" id="PTHR43297:SF2">
    <property type="entry name" value="DIPEPTIDE TRANSPORT ATP-BINDING PROTEIN DPPD"/>
    <property type="match status" value="1"/>
</dbReference>
<dbReference type="InterPro" id="IPR003439">
    <property type="entry name" value="ABC_transporter-like_ATP-bd"/>
</dbReference>
<comment type="caution">
    <text evidence="9">The sequence shown here is derived from an EMBL/GenBank/DDBJ whole genome shotgun (WGS) entry which is preliminary data.</text>
</comment>
<keyword evidence="3" id="KW-0813">Transport</keyword>
<keyword evidence="5" id="KW-0547">Nucleotide-binding</keyword>
<dbReference type="RefSeq" id="WP_063244809.1">
    <property type="nucleotide sequence ID" value="NZ_CP168967.1"/>
</dbReference>